<dbReference type="InterPro" id="IPR015424">
    <property type="entry name" value="PyrdxlP-dep_Trfase"/>
</dbReference>
<comment type="similarity">
    <text evidence="2">Belongs to the class-V pyridoxal-phosphate-dependent aminotransferase family. NifS/IscS subfamily.</text>
</comment>
<dbReference type="EMBL" id="SDJQ01000023">
    <property type="protein sequence ID" value="RXR31663.1"/>
    <property type="molecule type" value="Genomic_DNA"/>
</dbReference>
<dbReference type="Gene3D" id="3.90.1150.10">
    <property type="entry name" value="Aspartate Aminotransferase, domain 1"/>
    <property type="match status" value="1"/>
</dbReference>
<proteinExistence type="inferred from homology"/>
<dbReference type="AlphaFoldDB" id="A0A4Q1KNP3"/>
<evidence type="ECO:0000259" key="5">
    <source>
        <dbReference type="Pfam" id="PF00266"/>
    </source>
</evidence>
<dbReference type="STRING" id="1713.GCA_000718325_03321"/>
<dbReference type="GO" id="GO:0008483">
    <property type="term" value="F:transaminase activity"/>
    <property type="evidence" value="ECO:0007669"/>
    <property type="project" value="UniProtKB-KW"/>
</dbReference>
<protein>
    <submittedName>
        <fullName evidence="7">Aminotransferase class V-fold PLP-dependent enzyme</fullName>
    </submittedName>
</protein>
<evidence type="ECO:0000313" key="8">
    <source>
        <dbReference type="Proteomes" id="UP000289805"/>
    </source>
</evidence>
<dbReference type="Gene3D" id="3.40.640.10">
    <property type="entry name" value="Type I PLP-dependent aspartate aminotransferase-like (Major domain)"/>
    <property type="match status" value="1"/>
</dbReference>
<dbReference type="OrthoDB" id="9808002at2"/>
<keyword evidence="7" id="KW-0808">Transferase</keyword>
<reference evidence="8 9" key="1">
    <citation type="submission" date="2019-01" db="EMBL/GenBank/DDBJ databases">
        <title>Oerskovia turbata Genome sequencing and assembly.</title>
        <authorList>
            <person name="Dou T."/>
        </authorList>
    </citation>
    <scope>NUCLEOTIDE SEQUENCE [LARGE SCALE GENOMIC DNA]</scope>
    <source>
        <strain evidence="7 8">JCM12123</strain>
        <strain evidence="6 9">JCM3160</strain>
    </source>
</reference>
<dbReference type="Pfam" id="PF00266">
    <property type="entry name" value="Aminotran_5"/>
    <property type="match status" value="1"/>
</dbReference>
<dbReference type="PANTHER" id="PTHR11601">
    <property type="entry name" value="CYSTEINE DESULFURYLASE FAMILY MEMBER"/>
    <property type="match status" value="1"/>
</dbReference>
<feature type="region of interest" description="Disordered" evidence="4">
    <location>
        <begin position="1"/>
        <end position="44"/>
    </location>
</feature>
<evidence type="ECO:0000313" key="6">
    <source>
        <dbReference type="EMBL" id="RXR23138.1"/>
    </source>
</evidence>
<comment type="caution">
    <text evidence="7">The sequence shown here is derived from an EMBL/GenBank/DDBJ whole genome shotgun (WGS) entry which is preliminary data.</text>
</comment>
<keyword evidence="9" id="KW-1185">Reference proteome</keyword>
<evidence type="ECO:0000256" key="1">
    <source>
        <dbReference type="ARBA" id="ARBA00001933"/>
    </source>
</evidence>
<dbReference type="Proteomes" id="UP000290517">
    <property type="component" value="Unassembled WGS sequence"/>
</dbReference>
<dbReference type="InterPro" id="IPR015422">
    <property type="entry name" value="PyrdxlP-dep_Trfase_small"/>
</dbReference>
<organism evidence="7 8">
    <name type="scientific">Oerskovia turbata</name>
    <dbReference type="NCBI Taxonomy" id="1713"/>
    <lineage>
        <taxon>Bacteria</taxon>
        <taxon>Bacillati</taxon>
        <taxon>Actinomycetota</taxon>
        <taxon>Actinomycetes</taxon>
        <taxon>Micrococcales</taxon>
        <taxon>Cellulomonadaceae</taxon>
        <taxon>Oerskovia</taxon>
    </lineage>
</organism>
<dbReference type="GO" id="GO:0031071">
    <property type="term" value="F:cysteine desulfurase activity"/>
    <property type="evidence" value="ECO:0007669"/>
    <property type="project" value="UniProtKB-EC"/>
</dbReference>
<comment type="cofactor">
    <cofactor evidence="1">
        <name>pyridoxal 5'-phosphate</name>
        <dbReference type="ChEBI" id="CHEBI:597326"/>
    </cofactor>
</comment>
<evidence type="ECO:0000256" key="3">
    <source>
        <dbReference type="ARBA" id="ARBA00050776"/>
    </source>
</evidence>
<dbReference type="EMBL" id="SDJR01000011">
    <property type="protein sequence ID" value="RXR23138.1"/>
    <property type="molecule type" value="Genomic_DNA"/>
</dbReference>
<dbReference type="SUPFAM" id="SSF53383">
    <property type="entry name" value="PLP-dependent transferases"/>
    <property type="match status" value="1"/>
</dbReference>
<feature type="domain" description="Aminotransferase class V" evidence="5">
    <location>
        <begin position="92"/>
        <end position="449"/>
    </location>
</feature>
<feature type="compositionally biased region" description="Polar residues" evidence="4">
    <location>
        <begin position="1"/>
        <end position="18"/>
    </location>
</feature>
<sequence>MPSLAPSTRLPSVTNPPTSRKIPGLRTPSAHLSDRRLPRGPRYGARCTSRPWHIRRVCNESSPIGGSGALPRPPRTPSGAHVTDTTTSPRRVYLDNGGRAALHPLARTALAQAIDDGWADPRRLYAEARRAAVLLDGAREAIAAALGARTEEVHLAPSHVAALHAAVGAVALGRRRTGPGIVVSAVERAAVLHAAELAVTDAGSPDALVRVPVDEVGRVDEAAMTEAVASPRTALAALQVANGEVGTIQPVAAVHAAARRAGVPLLVDAGAAVGHAEVPDAWDLLAADPADWGGPAGVGVLAVRNRVRWRRTWPEDAEPWFPGGVSVPAAFAAAVALQSVLADRAAQDARRRAIVDKVRAVVGQIPDVEVVGDPDDRLPHVVTFSFLFVDGEALVTELDRAGFAVGSGSACTSSTLEPSHVLAAMGVLTHGNVRIALDRATTEDDVDRFLAVLPGAVARVRASLGVSGL</sequence>
<evidence type="ECO:0000256" key="4">
    <source>
        <dbReference type="SAM" id="MobiDB-lite"/>
    </source>
</evidence>
<comment type="catalytic activity">
    <reaction evidence="3">
        <text>(sulfur carrier)-H + L-cysteine = (sulfur carrier)-SH + L-alanine</text>
        <dbReference type="Rhea" id="RHEA:43892"/>
        <dbReference type="Rhea" id="RHEA-COMP:14737"/>
        <dbReference type="Rhea" id="RHEA-COMP:14739"/>
        <dbReference type="ChEBI" id="CHEBI:29917"/>
        <dbReference type="ChEBI" id="CHEBI:35235"/>
        <dbReference type="ChEBI" id="CHEBI:57972"/>
        <dbReference type="ChEBI" id="CHEBI:64428"/>
        <dbReference type="EC" id="2.8.1.7"/>
    </reaction>
</comment>
<gene>
    <name evidence="6" type="ORF">EQW73_15455</name>
    <name evidence="7" type="ORF">EQW78_15985</name>
</gene>
<dbReference type="PANTHER" id="PTHR11601:SF34">
    <property type="entry name" value="CYSTEINE DESULFURASE"/>
    <property type="match status" value="1"/>
</dbReference>
<keyword evidence="7" id="KW-0032">Aminotransferase</keyword>
<evidence type="ECO:0000313" key="9">
    <source>
        <dbReference type="Proteomes" id="UP000290517"/>
    </source>
</evidence>
<evidence type="ECO:0000256" key="2">
    <source>
        <dbReference type="ARBA" id="ARBA00006490"/>
    </source>
</evidence>
<accession>A0A4Q1KNP3</accession>
<feature type="region of interest" description="Disordered" evidence="4">
    <location>
        <begin position="62"/>
        <end position="88"/>
    </location>
</feature>
<evidence type="ECO:0000313" key="7">
    <source>
        <dbReference type="EMBL" id="RXR31663.1"/>
    </source>
</evidence>
<name>A0A4Q1KNP3_9CELL</name>
<dbReference type="InterPro" id="IPR000192">
    <property type="entry name" value="Aminotrans_V_dom"/>
</dbReference>
<dbReference type="Proteomes" id="UP000289805">
    <property type="component" value="Unassembled WGS sequence"/>
</dbReference>
<dbReference type="InterPro" id="IPR015421">
    <property type="entry name" value="PyrdxlP-dep_Trfase_major"/>
</dbReference>